<comment type="caution">
    <text evidence="1">The sequence shown here is derived from an EMBL/GenBank/DDBJ whole genome shotgun (WGS) entry which is preliminary data.</text>
</comment>
<dbReference type="SUPFAM" id="SSF55729">
    <property type="entry name" value="Acyl-CoA N-acyltransferases (Nat)"/>
    <property type="match status" value="1"/>
</dbReference>
<keyword evidence="2" id="KW-1185">Reference proteome</keyword>
<evidence type="ECO:0000313" key="2">
    <source>
        <dbReference type="Proteomes" id="UP000755585"/>
    </source>
</evidence>
<proteinExistence type="predicted"/>
<protein>
    <submittedName>
        <fullName evidence="1">Ribosomal protein S18 acetylase RimI-like enzyme</fullName>
    </submittedName>
</protein>
<dbReference type="Proteomes" id="UP000755585">
    <property type="component" value="Unassembled WGS sequence"/>
</dbReference>
<dbReference type="InterPro" id="IPR016181">
    <property type="entry name" value="Acyl_CoA_acyltransferase"/>
</dbReference>
<sequence length="36" mass="3978">MAVAVTAYAANEGARGFYEQLGFVEQSVTLRFPLDR</sequence>
<gene>
    <name evidence="1" type="ORF">JOF29_006130</name>
</gene>
<name>A0ABS4UTR6_9ACTN</name>
<organism evidence="1 2">
    <name type="scientific">Kribbella aluminosa</name>
    <dbReference type="NCBI Taxonomy" id="416017"/>
    <lineage>
        <taxon>Bacteria</taxon>
        <taxon>Bacillati</taxon>
        <taxon>Actinomycetota</taxon>
        <taxon>Actinomycetes</taxon>
        <taxon>Propionibacteriales</taxon>
        <taxon>Kribbellaceae</taxon>
        <taxon>Kribbella</taxon>
    </lineage>
</organism>
<evidence type="ECO:0000313" key="1">
    <source>
        <dbReference type="EMBL" id="MBP2355020.1"/>
    </source>
</evidence>
<accession>A0ABS4UTR6</accession>
<dbReference type="EMBL" id="JAGINT010000002">
    <property type="protein sequence ID" value="MBP2355020.1"/>
    <property type="molecule type" value="Genomic_DNA"/>
</dbReference>
<reference evidence="1 2" key="1">
    <citation type="submission" date="2021-03" db="EMBL/GenBank/DDBJ databases">
        <title>Sequencing the genomes of 1000 actinobacteria strains.</title>
        <authorList>
            <person name="Klenk H.-P."/>
        </authorList>
    </citation>
    <scope>NUCLEOTIDE SEQUENCE [LARGE SCALE GENOMIC DNA]</scope>
    <source>
        <strain evidence="1 2">DSM 18824</strain>
    </source>
</reference>